<dbReference type="Proteomes" id="UP000054251">
    <property type="component" value="Unassembled WGS sequence"/>
</dbReference>
<gene>
    <name evidence="7" type="ORF">AC631_03833</name>
</gene>
<dbReference type="GO" id="GO:0005739">
    <property type="term" value="C:mitochondrion"/>
    <property type="evidence" value="ECO:0007669"/>
    <property type="project" value="UniProtKB-ARBA"/>
</dbReference>
<dbReference type="Gene3D" id="3.30.70.1660">
    <property type="match status" value="1"/>
</dbReference>
<evidence type="ECO:0000256" key="4">
    <source>
        <dbReference type="ARBA" id="ARBA00067174"/>
    </source>
</evidence>
<dbReference type="OrthoDB" id="2019491at2759"/>
<comment type="caution">
    <text evidence="7">The sequence shown here is derived from an EMBL/GenBank/DDBJ whole genome shotgun (WGS) entry which is preliminary data.</text>
</comment>
<dbReference type="PANTHER" id="PTHR43804">
    <property type="entry name" value="LD18447P"/>
    <property type="match status" value="1"/>
</dbReference>
<organism evidence="7 8">
    <name type="scientific">Debaryomyces fabryi</name>
    <dbReference type="NCBI Taxonomy" id="58627"/>
    <lineage>
        <taxon>Eukaryota</taxon>
        <taxon>Fungi</taxon>
        <taxon>Dikarya</taxon>
        <taxon>Ascomycota</taxon>
        <taxon>Saccharomycotina</taxon>
        <taxon>Pichiomycetes</taxon>
        <taxon>Debaryomycetaceae</taxon>
        <taxon>Debaryomyces</taxon>
    </lineage>
</organism>
<dbReference type="InterPro" id="IPR005139">
    <property type="entry name" value="PCRF"/>
</dbReference>
<feature type="domain" description="Prokaryotic-type class I peptide chain release factors" evidence="6">
    <location>
        <begin position="276"/>
        <end position="292"/>
    </location>
</feature>
<dbReference type="InterPro" id="IPR000352">
    <property type="entry name" value="Pep_chain_release_fac_I"/>
</dbReference>
<evidence type="ECO:0000256" key="1">
    <source>
        <dbReference type="ARBA" id="ARBA00010835"/>
    </source>
</evidence>
<dbReference type="PANTHER" id="PTHR43804:SF7">
    <property type="entry name" value="LD18447P"/>
    <property type="match status" value="1"/>
</dbReference>
<accession>A0A0V1PW31</accession>
<dbReference type="InterPro" id="IPR045853">
    <property type="entry name" value="Pep_chain_release_fac_I_sf"/>
</dbReference>
<dbReference type="Pfam" id="PF03462">
    <property type="entry name" value="PCRF"/>
    <property type="match status" value="1"/>
</dbReference>
<keyword evidence="5" id="KW-0175">Coiled coil</keyword>
<dbReference type="InterPro" id="IPR050057">
    <property type="entry name" value="Prokaryotic/Mito_RF"/>
</dbReference>
<feature type="coiled-coil region" evidence="5">
    <location>
        <begin position="83"/>
        <end position="113"/>
    </location>
</feature>
<evidence type="ECO:0000313" key="8">
    <source>
        <dbReference type="Proteomes" id="UP000054251"/>
    </source>
</evidence>
<comment type="similarity">
    <text evidence="1">Belongs to the prokaryotic/mitochondrial release factor family.</text>
</comment>
<sequence>MLKTLIWKSCTNRARITRVSKIKRIFRYYSTPSSNTISIDDLPQIHPLLLKRAESMKDEFKVLEAKISEGSFDQETNVKFSNISVILDNYHKYQQEIENLKSLLEILHEEEDAEMVHEASNELKDVIPKIFNFTKLLQSRLLPPVTHSDRPAMLELRPGVGGSEAALFTGDLLNMYINFANNMKWKWSMILESHGNNGSINEAIISIDNPGAYNVLRHESGVHRVQRIPSTETKGRIHTSTAAVVVLPKMSDGNESSLKEDERQFQPGEVRIDTMRAGGKGGQHVNTTDSAVRLTHIPTGIQVQQQDERSQPKNKAKAFSILRARLAALERDKEIAEQRKLRTDQVTTTDRSDKIRTYNYPQNRVTDHRCGFSLYDIAGCMGGYRLNEIVENVEQHEFEERLEDLIAKSKS</sequence>
<dbReference type="Pfam" id="PF00472">
    <property type="entry name" value="RF-1"/>
    <property type="match status" value="1"/>
</dbReference>
<reference evidence="7 8" key="1">
    <citation type="submission" date="2015-11" db="EMBL/GenBank/DDBJ databases">
        <title>The genome of Debaryomyces fabryi.</title>
        <authorList>
            <person name="Tafer H."/>
            <person name="Lopandic K."/>
        </authorList>
    </citation>
    <scope>NUCLEOTIDE SEQUENCE [LARGE SCALE GENOMIC DNA]</scope>
    <source>
        <strain evidence="7 8">CBS 789</strain>
    </source>
</reference>
<evidence type="ECO:0000313" key="7">
    <source>
        <dbReference type="EMBL" id="KSA00406.1"/>
    </source>
</evidence>
<dbReference type="SMART" id="SM00937">
    <property type="entry name" value="PCRF"/>
    <property type="match status" value="1"/>
</dbReference>
<dbReference type="Gene3D" id="6.10.140.1950">
    <property type="match status" value="1"/>
</dbReference>
<name>A0A0V1PW31_9ASCO</name>
<proteinExistence type="inferred from homology"/>
<keyword evidence="2" id="KW-0488">Methylation</keyword>
<dbReference type="FunFam" id="3.30.160.20:FF:000004">
    <property type="entry name" value="Peptide chain release factor 1"/>
    <property type="match status" value="1"/>
</dbReference>
<dbReference type="GO" id="GO:0003747">
    <property type="term" value="F:translation release factor activity"/>
    <property type="evidence" value="ECO:0007669"/>
    <property type="project" value="InterPro"/>
</dbReference>
<dbReference type="RefSeq" id="XP_015466508.1">
    <property type="nucleotide sequence ID" value="XM_015612662.1"/>
</dbReference>
<feature type="coiled-coil region" evidence="5">
    <location>
        <begin position="319"/>
        <end position="346"/>
    </location>
</feature>
<dbReference type="AlphaFoldDB" id="A0A0V1PW31"/>
<keyword evidence="3" id="KW-0648">Protein biosynthesis</keyword>
<evidence type="ECO:0000259" key="6">
    <source>
        <dbReference type="PROSITE" id="PS00745"/>
    </source>
</evidence>
<dbReference type="EMBL" id="LMYN01000089">
    <property type="protein sequence ID" value="KSA00406.1"/>
    <property type="molecule type" value="Genomic_DNA"/>
</dbReference>
<dbReference type="GO" id="GO:0032543">
    <property type="term" value="P:mitochondrial translation"/>
    <property type="evidence" value="ECO:0007669"/>
    <property type="project" value="UniProtKB-ARBA"/>
</dbReference>
<evidence type="ECO:0000256" key="5">
    <source>
        <dbReference type="SAM" id="Coils"/>
    </source>
</evidence>
<dbReference type="GeneID" id="26840842"/>
<evidence type="ECO:0000256" key="2">
    <source>
        <dbReference type="ARBA" id="ARBA00022481"/>
    </source>
</evidence>
<dbReference type="Gene3D" id="3.30.160.20">
    <property type="match status" value="1"/>
</dbReference>
<dbReference type="PROSITE" id="PS00745">
    <property type="entry name" value="RF_PROK_I"/>
    <property type="match status" value="1"/>
</dbReference>
<protein>
    <recommendedName>
        <fullName evidence="4">Peptide chain release factor 1, mitochondrial</fullName>
    </recommendedName>
</protein>
<evidence type="ECO:0000256" key="3">
    <source>
        <dbReference type="ARBA" id="ARBA00022917"/>
    </source>
</evidence>
<dbReference type="SUPFAM" id="SSF75620">
    <property type="entry name" value="Release factor"/>
    <property type="match status" value="1"/>
</dbReference>
<keyword evidence="8" id="KW-1185">Reference proteome</keyword>